<accession>A0ACB8SB27</accession>
<protein>
    <submittedName>
        <fullName evidence="1">Ankyrin</fullName>
    </submittedName>
</protein>
<keyword evidence="2" id="KW-1185">Reference proteome</keyword>
<reference evidence="1" key="2">
    <citation type="journal article" date="2022" name="New Phytol.">
        <title>Evolutionary transition to the ectomycorrhizal habit in the genomes of a hyperdiverse lineage of mushroom-forming fungi.</title>
        <authorList>
            <person name="Looney B."/>
            <person name="Miyauchi S."/>
            <person name="Morin E."/>
            <person name="Drula E."/>
            <person name="Courty P.E."/>
            <person name="Kohler A."/>
            <person name="Kuo A."/>
            <person name="LaButti K."/>
            <person name="Pangilinan J."/>
            <person name="Lipzen A."/>
            <person name="Riley R."/>
            <person name="Andreopoulos W."/>
            <person name="He G."/>
            <person name="Johnson J."/>
            <person name="Nolan M."/>
            <person name="Tritt A."/>
            <person name="Barry K.W."/>
            <person name="Grigoriev I.V."/>
            <person name="Nagy L.G."/>
            <person name="Hibbett D."/>
            <person name="Henrissat B."/>
            <person name="Matheny P.B."/>
            <person name="Labbe J."/>
            <person name="Martin F.M."/>
        </authorList>
    </citation>
    <scope>NUCLEOTIDE SEQUENCE</scope>
    <source>
        <strain evidence="1">FP105234-sp</strain>
    </source>
</reference>
<gene>
    <name evidence="1" type="ORF">FA95DRAFT_1601046</name>
</gene>
<evidence type="ECO:0000313" key="1">
    <source>
        <dbReference type="EMBL" id="KAI0053402.1"/>
    </source>
</evidence>
<dbReference type="EMBL" id="MU275840">
    <property type="protein sequence ID" value="KAI0053402.1"/>
    <property type="molecule type" value="Genomic_DNA"/>
</dbReference>
<comment type="caution">
    <text evidence="1">The sequence shown here is derived from an EMBL/GenBank/DDBJ whole genome shotgun (WGS) entry which is preliminary data.</text>
</comment>
<sequence length="167" mass="17841">MSEETTGANTYQRLLAAAREDNEEMLLDVFAEGGFDINFQDGLGNTALHYAASLGSLVVLEHILEHEECDVDPINRIEKATPLILAVKLEDQELRLEVVESLLDAGADTRIKDKAGETALDYLPADDKATRALFQKATAVSGVSKDDIADDSDGEPGSGSGSGSDDE</sequence>
<dbReference type="Proteomes" id="UP000814033">
    <property type="component" value="Unassembled WGS sequence"/>
</dbReference>
<organism evidence="1 2">
    <name type="scientific">Auriscalpium vulgare</name>
    <dbReference type="NCBI Taxonomy" id="40419"/>
    <lineage>
        <taxon>Eukaryota</taxon>
        <taxon>Fungi</taxon>
        <taxon>Dikarya</taxon>
        <taxon>Basidiomycota</taxon>
        <taxon>Agaricomycotina</taxon>
        <taxon>Agaricomycetes</taxon>
        <taxon>Russulales</taxon>
        <taxon>Auriscalpiaceae</taxon>
        <taxon>Auriscalpium</taxon>
    </lineage>
</organism>
<name>A0ACB8SB27_9AGAM</name>
<proteinExistence type="predicted"/>
<evidence type="ECO:0000313" key="2">
    <source>
        <dbReference type="Proteomes" id="UP000814033"/>
    </source>
</evidence>
<reference evidence="1" key="1">
    <citation type="submission" date="2021-02" db="EMBL/GenBank/DDBJ databases">
        <authorList>
            <consortium name="DOE Joint Genome Institute"/>
            <person name="Ahrendt S."/>
            <person name="Looney B.P."/>
            <person name="Miyauchi S."/>
            <person name="Morin E."/>
            <person name="Drula E."/>
            <person name="Courty P.E."/>
            <person name="Chicoki N."/>
            <person name="Fauchery L."/>
            <person name="Kohler A."/>
            <person name="Kuo A."/>
            <person name="Labutti K."/>
            <person name="Pangilinan J."/>
            <person name="Lipzen A."/>
            <person name="Riley R."/>
            <person name="Andreopoulos W."/>
            <person name="He G."/>
            <person name="Johnson J."/>
            <person name="Barry K.W."/>
            <person name="Grigoriev I.V."/>
            <person name="Nagy L."/>
            <person name="Hibbett D."/>
            <person name="Henrissat B."/>
            <person name="Matheny P.B."/>
            <person name="Labbe J."/>
            <person name="Martin F."/>
        </authorList>
    </citation>
    <scope>NUCLEOTIDE SEQUENCE</scope>
    <source>
        <strain evidence="1">FP105234-sp</strain>
    </source>
</reference>